<dbReference type="EMBL" id="MHKE01000020">
    <property type="protein sequence ID" value="OGY82441.1"/>
    <property type="molecule type" value="Genomic_DNA"/>
</dbReference>
<keyword evidence="3" id="KW-0808">Transferase</keyword>
<reference evidence="9 10" key="1">
    <citation type="journal article" date="2016" name="Nat. Commun.">
        <title>Thousands of microbial genomes shed light on interconnected biogeochemical processes in an aquifer system.</title>
        <authorList>
            <person name="Anantharaman K."/>
            <person name="Brown C.T."/>
            <person name="Hug L.A."/>
            <person name="Sharon I."/>
            <person name="Castelle C.J."/>
            <person name="Probst A.J."/>
            <person name="Thomas B.C."/>
            <person name="Singh A."/>
            <person name="Wilkins M.J."/>
            <person name="Karaoz U."/>
            <person name="Brodie E.L."/>
            <person name="Williams K.H."/>
            <person name="Hubbard S.S."/>
            <person name="Banfield J.F."/>
        </authorList>
    </citation>
    <scope>NUCLEOTIDE SEQUENCE [LARGE SCALE GENOMIC DNA]</scope>
</reference>
<organism evidence="9 10">
    <name type="scientific">Candidatus Kerfeldbacteria bacterium RIFCSPLOWO2_01_FULL_48_11</name>
    <dbReference type="NCBI Taxonomy" id="1798543"/>
    <lineage>
        <taxon>Bacteria</taxon>
        <taxon>Candidatus Kerfeldiibacteriota</taxon>
    </lineage>
</organism>
<evidence type="ECO:0008006" key="11">
    <source>
        <dbReference type="Google" id="ProtNLM"/>
    </source>
</evidence>
<evidence type="ECO:0000256" key="8">
    <source>
        <dbReference type="SAM" id="Phobius"/>
    </source>
</evidence>
<feature type="transmembrane region" description="Helical" evidence="8">
    <location>
        <begin position="127"/>
        <end position="155"/>
    </location>
</feature>
<comment type="subcellular location">
    <subcellularLocation>
        <location evidence="1">Cell membrane</location>
        <topology evidence="1">Multi-pass membrane protein</topology>
    </subcellularLocation>
</comment>
<keyword evidence="2" id="KW-1003">Cell membrane</keyword>
<feature type="transmembrane region" description="Helical" evidence="8">
    <location>
        <begin position="341"/>
        <end position="362"/>
    </location>
</feature>
<dbReference type="GO" id="GO:0005886">
    <property type="term" value="C:plasma membrane"/>
    <property type="evidence" value="ECO:0007669"/>
    <property type="project" value="UniProtKB-SubCell"/>
</dbReference>
<accession>A0A1G2AZS3</accession>
<evidence type="ECO:0000256" key="2">
    <source>
        <dbReference type="ARBA" id="ARBA00022475"/>
    </source>
</evidence>
<feature type="transmembrane region" description="Helical" evidence="8">
    <location>
        <begin position="91"/>
        <end position="115"/>
    </location>
</feature>
<feature type="transmembrane region" description="Helical" evidence="8">
    <location>
        <begin position="161"/>
        <end position="188"/>
    </location>
</feature>
<protein>
    <recommendedName>
        <fullName evidence="11">Glycosyltransferase RgtA/B/C/D-like domain-containing protein</fullName>
    </recommendedName>
</protein>
<keyword evidence="4 8" id="KW-0812">Transmembrane</keyword>
<comment type="similarity">
    <text evidence="7">Belongs to the glycosyltransferase 87 family.</text>
</comment>
<feature type="transmembrane region" description="Helical" evidence="8">
    <location>
        <begin position="271"/>
        <end position="292"/>
    </location>
</feature>
<evidence type="ECO:0000256" key="5">
    <source>
        <dbReference type="ARBA" id="ARBA00022989"/>
    </source>
</evidence>
<dbReference type="Proteomes" id="UP000179164">
    <property type="component" value="Unassembled WGS sequence"/>
</dbReference>
<feature type="transmembrane region" description="Helical" evidence="8">
    <location>
        <begin position="368"/>
        <end position="388"/>
    </location>
</feature>
<comment type="caution">
    <text evidence="9">The sequence shown here is derived from an EMBL/GenBank/DDBJ whole genome shotgun (WGS) entry which is preliminary data.</text>
</comment>
<sequence length="403" mass="45956">MNHQRLIVTAVCLVIILVWIGFLHANPSYSVDSLSPVRLVRDTHETENVYYTRSSPLAAGEMPYTTAPQEYPILSVLYISMPRLFTDYPETFTAILSAINAAILVCAVVVSSHLLSILGVSYHRLWLFLFPATLYFTFNRFDILMVGVILASLMFLFRGKFWWAIVFLLVGFFIKWFSIFLVPVYFLYQRNQVSQDQWKRDIKLGCVLVFGSLAVITTVLFVLAGEESLYPYLLHTQRGIEYGSTFSPAFAWLLVHLSPAAYRYTRDTTAAVLSTLQLGLPVLMLIFAGRFARFVKTREDVLRWSLIVIAVFLLFAKFYSPQFVLWFLPLALLFSKTWKDVLLLGILDVVHYVSFPLVFDGFGEASNMYAVAALVRGLLLAVLIYRLVKPLSIRWFSPTLHSA</sequence>
<evidence type="ECO:0000256" key="1">
    <source>
        <dbReference type="ARBA" id="ARBA00004651"/>
    </source>
</evidence>
<name>A0A1G2AZS3_9BACT</name>
<evidence type="ECO:0000313" key="9">
    <source>
        <dbReference type="EMBL" id="OGY82441.1"/>
    </source>
</evidence>
<dbReference type="Pfam" id="PF09594">
    <property type="entry name" value="GT87"/>
    <property type="match status" value="1"/>
</dbReference>
<dbReference type="STRING" id="1798543.A2898_05405"/>
<dbReference type="InterPro" id="IPR018584">
    <property type="entry name" value="GT87"/>
</dbReference>
<proteinExistence type="inferred from homology"/>
<feature type="transmembrane region" description="Helical" evidence="8">
    <location>
        <begin position="304"/>
        <end position="334"/>
    </location>
</feature>
<dbReference type="GO" id="GO:0016758">
    <property type="term" value="F:hexosyltransferase activity"/>
    <property type="evidence" value="ECO:0007669"/>
    <property type="project" value="InterPro"/>
</dbReference>
<evidence type="ECO:0000256" key="3">
    <source>
        <dbReference type="ARBA" id="ARBA00022679"/>
    </source>
</evidence>
<dbReference type="AlphaFoldDB" id="A0A1G2AZS3"/>
<evidence type="ECO:0000256" key="6">
    <source>
        <dbReference type="ARBA" id="ARBA00023136"/>
    </source>
</evidence>
<feature type="transmembrane region" description="Helical" evidence="8">
    <location>
        <begin position="245"/>
        <end position="264"/>
    </location>
</feature>
<feature type="transmembrane region" description="Helical" evidence="8">
    <location>
        <begin position="204"/>
        <end position="225"/>
    </location>
</feature>
<evidence type="ECO:0000313" key="10">
    <source>
        <dbReference type="Proteomes" id="UP000179164"/>
    </source>
</evidence>
<evidence type="ECO:0000256" key="4">
    <source>
        <dbReference type="ARBA" id="ARBA00022692"/>
    </source>
</evidence>
<gene>
    <name evidence="9" type="ORF">A2898_05405</name>
</gene>
<keyword evidence="6 8" id="KW-0472">Membrane</keyword>
<evidence type="ECO:0000256" key="7">
    <source>
        <dbReference type="ARBA" id="ARBA00024033"/>
    </source>
</evidence>
<keyword evidence="5 8" id="KW-1133">Transmembrane helix</keyword>